<reference evidence="2 3" key="1">
    <citation type="submission" date="2017-01" db="EMBL/GenBank/DDBJ databases">
        <authorList>
            <person name="Varghese N."/>
            <person name="Submissions S."/>
        </authorList>
    </citation>
    <scope>NUCLEOTIDE SEQUENCE [LARGE SCALE GENOMIC DNA]</scope>
    <source>
        <strain evidence="2 3">RUG2-6</strain>
    </source>
</reference>
<evidence type="ECO:0000256" key="1">
    <source>
        <dbReference type="SAM" id="Phobius"/>
    </source>
</evidence>
<keyword evidence="1" id="KW-0472">Membrane</keyword>
<name>A0A9X8RC60_9BACI</name>
<feature type="transmembrane region" description="Helical" evidence="1">
    <location>
        <begin position="92"/>
        <end position="111"/>
    </location>
</feature>
<keyword evidence="1" id="KW-0812">Transmembrane</keyword>
<dbReference type="EMBL" id="FTMX01000006">
    <property type="protein sequence ID" value="SIR85799.1"/>
    <property type="molecule type" value="Genomic_DNA"/>
</dbReference>
<comment type="caution">
    <text evidence="2">The sequence shown here is derived from an EMBL/GenBank/DDBJ whole genome shotgun (WGS) entry which is preliminary data.</text>
</comment>
<evidence type="ECO:0000313" key="2">
    <source>
        <dbReference type="EMBL" id="SIR85799.1"/>
    </source>
</evidence>
<dbReference type="Proteomes" id="UP000185829">
    <property type="component" value="Unassembled WGS sequence"/>
</dbReference>
<evidence type="ECO:0000313" key="3">
    <source>
        <dbReference type="Proteomes" id="UP000185829"/>
    </source>
</evidence>
<proteinExistence type="predicted"/>
<keyword evidence="1" id="KW-1133">Transmembrane helix</keyword>
<dbReference type="AlphaFoldDB" id="A0A9X8RC60"/>
<sequence length="150" mass="16980">MPFGILIHMLHALQHGTINLLLVNLKIIVIMNQNLVRVKVFIPVSLSVDGLLFISRSCSAAPFFMQQTVTSTRNCGFYGKIKENNGMLFEGFLVKEIIFFVVGLFILYIVIEKAVRKGINNSNIGQILEKKYGVIEDKRSFLDDDLDNDK</sequence>
<gene>
    <name evidence="2" type="ORF">SAMN05878482_106212</name>
</gene>
<organism evidence="2 3">
    <name type="scientific">Peribacillus simplex</name>
    <dbReference type="NCBI Taxonomy" id="1478"/>
    <lineage>
        <taxon>Bacteria</taxon>
        <taxon>Bacillati</taxon>
        <taxon>Bacillota</taxon>
        <taxon>Bacilli</taxon>
        <taxon>Bacillales</taxon>
        <taxon>Bacillaceae</taxon>
        <taxon>Peribacillus</taxon>
    </lineage>
</organism>
<protein>
    <submittedName>
        <fullName evidence="2">Uncharacterized protein</fullName>
    </submittedName>
</protein>
<accession>A0A9X8RC60</accession>